<dbReference type="Proteomes" id="UP001062846">
    <property type="component" value="Chromosome 6"/>
</dbReference>
<keyword evidence="2" id="KW-1185">Reference proteome</keyword>
<protein>
    <submittedName>
        <fullName evidence="1">Uncharacterized protein</fullName>
    </submittedName>
</protein>
<gene>
    <name evidence="1" type="ORF">RHMOL_Rhmol06G0031400</name>
</gene>
<name>A0ACC0N8X2_RHOML</name>
<accession>A0ACC0N8X2</accession>
<reference evidence="1" key="1">
    <citation type="submission" date="2022-02" db="EMBL/GenBank/DDBJ databases">
        <title>Plant Genome Project.</title>
        <authorList>
            <person name="Zhang R.-G."/>
        </authorList>
    </citation>
    <scope>NUCLEOTIDE SEQUENCE</scope>
    <source>
        <strain evidence="1">AT1</strain>
    </source>
</reference>
<sequence>MFSFPSLSREKLLSSNKIRHIVRLRHMLQRWRKKASTAAGRAPSDVPSGHLADVPSGHLAVCVGANSRRFVVRAAYLNHPAFGKLLDQAQEEYGYVNSGPLAIPCDEVLFEELLGYLGQTESGKSARFTNLEDFQKCRIDARSNLESWPESRPLLNGLPDKPVW</sequence>
<comment type="caution">
    <text evidence="1">The sequence shown here is derived from an EMBL/GenBank/DDBJ whole genome shotgun (WGS) entry which is preliminary data.</text>
</comment>
<organism evidence="1 2">
    <name type="scientific">Rhododendron molle</name>
    <name type="common">Chinese azalea</name>
    <name type="synonym">Azalea mollis</name>
    <dbReference type="NCBI Taxonomy" id="49168"/>
    <lineage>
        <taxon>Eukaryota</taxon>
        <taxon>Viridiplantae</taxon>
        <taxon>Streptophyta</taxon>
        <taxon>Embryophyta</taxon>
        <taxon>Tracheophyta</taxon>
        <taxon>Spermatophyta</taxon>
        <taxon>Magnoliopsida</taxon>
        <taxon>eudicotyledons</taxon>
        <taxon>Gunneridae</taxon>
        <taxon>Pentapetalae</taxon>
        <taxon>asterids</taxon>
        <taxon>Ericales</taxon>
        <taxon>Ericaceae</taxon>
        <taxon>Ericoideae</taxon>
        <taxon>Rhodoreae</taxon>
        <taxon>Rhododendron</taxon>
    </lineage>
</organism>
<dbReference type="EMBL" id="CM046393">
    <property type="protein sequence ID" value="KAI8549524.1"/>
    <property type="molecule type" value="Genomic_DNA"/>
</dbReference>
<evidence type="ECO:0000313" key="2">
    <source>
        <dbReference type="Proteomes" id="UP001062846"/>
    </source>
</evidence>
<evidence type="ECO:0000313" key="1">
    <source>
        <dbReference type="EMBL" id="KAI8549524.1"/>
    </source>
</evidence>
<proteinExistence type="predicted"/>